<dbReference type="InterPro" id="IPR017221">
    <property type="entry name" value="DUF34/NIF3_bac"/>
</dbReference>
<dbReference type="NCBIfam" id="TIGR00486">
    <property type="entry name" value="YbgI_SA1388"/>
    <property type="match status" value="1"/>
</dbReference>
<dbReference type="FunFam" id="3.30.70.120:FF:000006">
    <property type="entry name" value="GTP cyclohydrolase 1 type 2 homolog"/>
    <property type="match status" value="1"/>
</dbReference>
<gene>
    <name evidence="6" type="ORF">SAMN04488123_101355</name>
</gene>
<evidence type="ECO:0000256" key="1">
    <source>
        <dbReference type="ARBA" id="ARBA00006964"/>
    </source>
</evidence>
<feature type="binding site" evidence="5">
    <location>
        <position position="68"/>
    </location>
    <ligand>
        <name>a divalent metal cation</name>
        <dbReference type="ChEBI" id="CHEBI:60240"/>
        <label>1</label>
    </ligand>
</feature>
<dbReference type="Pfam" id="PF01784">
    <property type="entry name" value="DUF34_NIF3"/>
    <property type="match status" value="1"/>
</dbReference>
<dbReference type="GO" id="GO:0046872">
    <property type="term" value="F:metal ion binding"/>
    <property type="evidence" value="ECO:0007669"/>
    <property type="project" value="UniProtKB-UniRule"/>
</dbReference>
<evidence type="ECO:0000256" key="2">
    <source>
        <dbReference type="ARBA" id="ARBA00022112"/>
    </source>
</evidence>
<sequence>MNAVPSARQVIALLEKFSPEHLAIEGDRVGLMLGTLDKPVKKTLVTLDVTEGVVDEAVQRGADMIISHHPLLFMPLTEIDTSTSKGRVIQQCLHHDLTVYTAHTNLDIAPGGINDWLAEAIGIQETAVVVPTKKDHLYKLVAFVPEEDTERIRRALGDAGAGHIGAYSHCTFNSEGTGTFIPGDETDPHIGNRGEMTFVAEKKVETVVSDSQLADVLQVLTDVHPYEEPAYDLYPLSLEGESFGLGRVGTLSSAMKLEAFSNHLKEVFKVDGLRVVGDLEKSVTNVAVIGGDASKYWPQALAAGADVLVTGDVKFHTAQDAEAAGLALVDPGHHIEAIMKAALAERLGADAQASNYNVEINASAHATEPFTFL</sequence>
<feature type="binding site" evidence="5">
    <location>
        <position position="69"/>
    </location>
    <ligand>
        <name>a divalent metal cation</name>
        <dbReference type="ChEBI" id="CHEBI:60240"/>
        <label>1</label>
    </ligand>
</feature>
<evidence type="ECO:0000256" key="4">
    <source>
        <dbReference type="PIRNR" id="PIRNR037489"/>
    </source>
</evidence>
<dbReference type="RefSeq" id="WP_090395813.1">
    <property type="nucleotide sequence ID" value="NZ_FNEN01000001.1"/>
</dbReference>
<feature type="binding site" evidence="5">
    <location>
        <position position="333"/>
    </location>
    <ligand>
        <name>a divalent metal cation</name>
        <dbReference type="ChEBI" id="CHEBI:60240"/>
        <label>1</label>
    </ligand>
</feature>
<keyword evidence="3 4" id="KW-0479">Metal-binding</keyword>
<dbReference type="PANTHER" id="PTHR13799:SF14">
    <property type="entry name" value="GTP CYCLOHYDROLASE 1 TYPE 2 HOMOLOG"/>
    <property type="match status" value="1"/>
</dbReference>
<dbReference type="SUPFAM" id="SSF102705">
    <property type="entry name" value="NIF3 (NGG1p interacting factor 3)-like"/>
    <property type="match status" value="1"/>
</dbReference>
<dbReference type="PIRSF" id="PIRSF037489">
    <property type="entry name" value="UCP037489_NIF3_YqfO"/>
    <property type="match status" value="1"/>
</dbReference>
<evidence type="ECO:0000256" key="5">
    <source>
        <dbReference type="PIRSR" id="PIRSR602678-1"/>
    </source>
</evidence>
<dbReference type="PANTHER" id="PTHR13799">
    <property type="entry name" value="NGG1 INTERACTING FACTOR 3"/>
    <property type="match status" value="1"/>
</dbReference>
<evidence type="ECO:0000256" key="3">
    <source>
        <dbReference type="ARBA" id="ARBA00022723"/>
    </source>
</evidence>
<protein>
    <recommendedName>
        <fullName evidence="2 4">GTP cyclohydrolase 1 type 2 homolog</fullName>
    </recommendedName>
</protein>
<evidence type="ECO:0000313" key="6">
    <source>
        <dbReference type="EMBL" id="SDI33722.1"/>
    </source>
</evidence>
<name>A0A1G8JRA8_9BACI</name>
<organism evidence="6 7">
    <name type="scientific">Natribacillus halophilus</name>
    <dbReference type="NCBI Taxonomy" id="549003"/>
    <lineage>
        <taxon>Bacteria</taxon>
        <taxon>Bacillati</taxon>
        <taxon>Bacillota</taxon>
        <taxon>Bacilli</taxon>
        <taxon>Bacillales</taxon>
        <taxon>Bacillaceae</taxon>
        <taxon>Natribacillus</taxon>
    </lineage>
</organism>
<evidence type="ECO:0000313" key="7">
    <source>
        <dbReference type="Proteomes" id="UP000198853"/>
    </source>
</evidence>
<dbReference type="InterPro" id="IPR002678">
    <property type="entry name" value="DUF34/NIF3"/>
</dbReference>
<dbReference type="AlphaFoldDB" id="A0A1G8JRA8"/>
<comment type="similarity">
    <text evidence="1 4">Belongs to the GTP cyclohydrolase I type 2/NIF3 family.</text>
</comment>
<dbReference type="FunFam" id="3.40.1390.30:FF:000001">
    <property type="entry name" value="GTP cyclohydrolase 1 type 2"/>
    <property type="match status" value="1"/>
</dbReference>
<dbReference type="InterPro" id="IPR036069">
    <property type="entry name" value="DUF34/NIF3_sf"/>
</dbReference>
<dbReference type="Proteomes" id="UP000198853">
    <property type="component" value="Unassembled WGS sequence"/>
</dbReference>
<keyword evidence="7" id="KW-1185">Reference proteome</keyword>
<feature type="binding site" evidence="5">
    <location>
        <position position="336"/>
    </location>
    <ligand>
        <name>a divalent metal cation</name>
        <dbReference type="ChEBI" id="CHEBI:60240"/>
        <label>1</label>
    </ligand>
</feature>
<proteinExistence type="inferred from homology"/>
<dbReference type="Gene3D" id="3.40.1390.30">
    <property type="entry name" value="NIF3 (NGG1p interacting factor 3)-like"/>
    <property type="match status" value="1"/>
</dbReference>
<dbReference type="Gene3D" id="3.30.70.120">
    <property type="match status" value="1"/>
</dbReference>
<accession>A0A1G8JRA8</accession>
<feature type="binding site" evidence="5">
    <location>
        <position position="107"/>
    </location>
    <ligand>
        <name>a divalent metal cation</name>
        <dbReference type="ChEBI" id="CHEBI:60240"/>
        <label>1</label>
    </ligand>
</feature>
<dbReference type="GO" id="GO:0005737">
    <property type="term" value="C:cytoplasm"/>
    <property type="evidence" value="ECO:0007669"/>
    <property type="project" value="TreeGrafter"/>
</dbReference>
<dbReference type="OrthoDB" id="9792792at2"/>
<dbReference type="InterPro" id="IPR015867">
    <property type="entry name" value="N-reg_PII/ATP_PRibTrfase_C"/>
</dbReference>
<dbReference type="EMBL" id="FNEN01000001">
    <property type="protein sequence ID" value="SDI33722.1"/>
    <property type="molecule type" value="Genomic_DNA"/>
</dbReference>
<reference evidence="6 7" key="1">
    <citation type="submission" date="2016-10" db="EMBL/GenBank/DDBJ databases">
        <authorList>
            <person name="de Groot N.N."/>
        </authorList>
    </citation>
    <scope>NUCLEOTIDE SEQUENCE [LARGE SCALE GENOMIC DNA]</scope>
    <source>
        <strain evidence="6 7">DSM 21771</strain>
    </source>
</reference>